<keyword evidence="6 8" id="KW-1133">Transmembrane helix</keyword>
<feature type="transmembrane region" description="Helical" evidence="8">
    <location>
        <begin position="191"/>
        <end position="210"/>
    </location>
</feature>
<dbReference type="InterPro" id="IPR007369">
    <property type="entry name" value="Peptidase_A22B_SPP"/>
</dbReference>
<evidence type="ECO:0000256" key="5">
    <source>
        <dbReference type="ARBA" id="ARBA00022824"/>
    </source>
</evidence>
<feature type="transmembrane region" description="Helical" evidence="8">
    <location>
        <begin position="46"/>
        <end position="65"/>
    </location>
</feature>
<evidence type="ECO:0000313" key="10">
    <source>
        <dbReference type="Proteomes" id="UP000673552"/>
    </source>
</evidence>
<feature type="transmembrane region" description="Helical" evidence="8">
    <location>
        <begin position="222"/>
        <end position="244"/>
    </location>
</feature>
<dbReference type="OrthoDB" id="29661at2759"/>
<evidence type="ECO:0000256" key="7">
    <source>
        <dbReference type="ARBA" id="ARBA00023136"/>
    </source>
</evidence>
<protein>
    <recommendedName>
        <fullName evidence="11">Signal peptide peptidase</fullName>
    </recommendedName>
</protein>
<reference evidence="10" key="2">
    <citation type="journal article" date="2021" name="Sci. Data">
        <title>Chromosome-scale genome sequencing, assembly and annotation of six genomes from subfamily Leishmaniinae.</title>
        <authorList>
            <person name="Almutairi H."/>
            <person name="Urbaniak M.D."/>
            <person name="Bates M.D."/>
            <person name="Jariyapan N."/>
            <person name="Kwakye-Nuako G."/>
            <person name="Thomaz Soccol V."/>
            <person name="Al-Salem W.S."/>
            <person name="Dillon R.J."/>
            <person name="Bates P.A."/>
            <person name="Gatherer D."/>
        </authorList>
    </citation>
    <scope>NUCLEOTIDE SEQUENCE [LARGE SCALE GENOMIC DNA]</scope>
</reference>
<keyword evidence="3 8" id="KW-0812">Transmembrane</keyword>
<dbReference type="KEGG" id="lmat:92514406"/>
<dbReference type="GO" id="GO:0098553">
    <property type="term" value="C:lumenal side of endoplasmic reticulum membrane"/>
    <property type="evidence" value="ECO:0007669"/>
    <property type="project" value="TreeGrafter"/>
</dbReference>
<feature type="transmembrane region" description="Helical" evidence="8">
    <location>
        <begin position="100"/>
        <end position="132"/>
    </location>
</feature>
<comment type="subcellular location">
    <subcellularLocation>
        <location evidence="1">Endoplasmic reticulum membrane</location>
        <topology evidence="1">Multi-pass membrane protein</topology>
    </subcellularLocation>
</comment>
<sequence>MSQIYIALTCLTACAICAVALGALRCRKTLMKGSSSTAIRSDEALQVPLSGSLVLFLVYVSLRFVPKECFNILTSLYLSVMSIFALHSFVKGYIKPNILTGLICVGIGCTSFFAQSWIASNVLAFAIAVSALEWIPVSGFTTSFILLIGLFFYDIFWVFGSDVMLTVATSIEGPIKFVFPQTIFGDHSKKSLLGLGDIIVPGFFICQTLVFSKDFVKRGSIYFVTSMVAYTLSLANTMAAMLIFQHGQPALLFIVPWLLVTFVAVAVYNGDVKAAWSFDILSVFASSEKSVGDEPHEEEGSLSQFVCEAVSDLFGFAREEAVEPEAAAEHERKKEA</sequence>
<gene>
    <name evidence="9" type="ORF">LSCM1_04385</name>
</gene>
<dbReference type="AlphaFoldDB" id="A0A836HBB8"/>
<evidence type="ECO:0000256" key="4">
    <source>
        <dbReference type="ARBA" id="ARBA00022801"/>
    </source>
</evidence>
<dbReference type="RefSeq" id="XP_067176989.1">
    <property type="nucleotide sequence ID" value="XM_067321894.1"/>
</dbReference>
<dbReference type="PANTHER" id="PTHR12174:SF23">
    <property type="entry name" value="MINOR HISTOCOMPATIBILITY ANTIGEN H13"/>
    <property type="match status" value="1"/>
</dbReference>
<feature type="transmembrane region" description="Helical" evidence="8">
    <location>
        <begin position="72"/>
        <end position="94"/>
    </location>
</feature>
<dbReference type="EMBL" id="JAFEUZ010000029">
    <property type="protein sequence ID" value="KAG5473755.1"/>
    <property type="molecule type" value="Genomic_DNA"/>
</dbReference>
<evidence type="ECO:0000256" key="1">
    <source>
        <dbReference type="ARBA" id="ARBA00004477"/>
    </source>
</evidence>
<evidence type="ECO:0000256" key="8">
    <source>
        <dbReference type="SAM" id="Phobius"/>
    </source>
</evidence>
<evidence type="ECO:0008006" key="11">
    <source>
        <dbReference type="Google" id="ProtNLM"/>
    </source>
</evidence>
<dbReference type="Pfam" id="PF04258">
    <property type="entry name" value="Peptidase_A22B"/>
    <property type="match status" value="1"/>
</dbReference>
<dbReference type="GO" id="GO:0006465">
    <property type="term" value="P:signal peptide processing"/>
    <property type="evidence" value="ECO:0007669"/>
    <property type="project" value="TreeGrafter"/>
</dbReference>
<keyword evidence="5" id="KW-0256">Endoplasmic reticulum</keyword>
<feature type="transmembrane region" description="Helical" evidence="8">
    <location>
        <begin position="250"/>
        <end position="268"/>
    </location>
</feature>
<dbReference type="InterPro" id="IPR006639">
    <property type="entry name" value="Preselin/SPP"/>
</dbReference>
<accession>A0A836HBB8</accession>
<dbReference type="GeneID" id="92514406"/>
<dbReference type="GO" id="GO:0033619">
    <property type="term" value="P:membrane protein proteolysis"/>
    <property type="evidence" value="ECO:0007669"/>
    <property type="project" value="TreeGrafter"/>
</dbReference>
<feature type="transmembrane region" description="Helical" evidence="8">
    <location>
        <begin position="144"/>
        <end position="171"/>
    </location>
</feature>
<dbReference type="Proteomes" id="UP000673552">
    <property type="component" value="Unassembled WGS sequence"/>
</dbReference>
<evidence type="ECO:0000256" key="6">
    <source>
        <dbReference type="ARBA" id="ARBA00022989"/>
    </source>
</evidence>
<dbReference type="GO" id="GO:0042500">
    <property type="term" value="F:aspartic endopeptidase activity, intramembrane cleaving"/>
    <property type="evidence" value="ECO:0007669"/>
    <property type="project" value="InterPro"/>
</dbReference>
<keyword evidence="10" id="KW-1185">Reference proteome</keyword>
<evidence type="ECO:0000313" key="9">
    <source>
        <dbReference type="EMBL" id="KAG5473755.1"/>
    </source>
</evidence>
<name>A0A836HBB8_9TRYP</name>
<evidence type="ECO:0000256" key="2">
    <source>
        <dbReference type="ARBA" id="ARBA00006859"/>
    </source>
</evidence>
<dbReference type="PANTHER" id="PTHR12174">
    <property type="entry name" value="SIGNAL PEPTIDE PEPTIDASE"/>
    <property type="match status" value="1"/>
</dbReference>
<keyword evidence="4" id="KW-0378">Hydrolase</keyword>
<proteinExistence type="inferred from homology"/>
<dbReference type="SMART" id="SM00730">
    <property type="entry name" value="PSN"/>
    <property type="match status" value="1"/>
</dbReference>
<evidence type="ECO:0000256" key="3">
    <source>
        <dbReference type="ARBA" id="ARBA00022692"/>
    </source>
</evidence>
<dbReference type="GO" id="GO:0098554">
    <property type="term" value="C:cytoplasmic side of endoplasmic reticulum membrane"/>
    <property type="evidence" value="ECO:0007669"/>
    <property type="project" value="TreeGrafter"/>
</dbReference>
<comment type="similarity">
    <text evidence="2">Belongs to the peptidase A22B family.</text>
</comment>
<reference evidence="10" key="1">
    <citation type="journal article" date="2021" name="Microbiol. Resour. Announc.">
        <title>LGAAP: Leishmaniinae Genome Assembly and Annotation Pipeline.</title>
        <authorList>
            <person name="Almutairi H."/>
            <person name="Urbaniak M.D."/>
            <person name="Bates M.D."/>
            <person name="Jariyapan N."/>
            <person name="Kwakye-Nuako G."/>
            <person name="Thomaz-Soccol V."/>
            <person name="Al-Salem W.S."/>
            <person name="Dillon R.J."/>
            <person name="Bates P.A."/>
            <person name="Gatherer D."/>
        </authorList>
    </citation>
    <scope>NUCLEOTIDE SEQUENCE [LARGE SCALE GENOMIC DNA]</scope>
</reference>
<comment type="caution">
    <text evidence="9">The sequence shown here is derived from an EMBL/GenBank/DDBJ whole genome shotgun (WGS) entry which is preliminary data.</text>
</comment>
<keyword evidence="7 8" id="KW-0472">Membrane</keyword>
<organism evidence="9 10">
    <name type="scientific">Leishmania martiniquensis</name>
    <dbReference type="NCBI Taxonomy" id="1580590"/>
    <lineage>
        <taxon>Eukaryota</taxon>
        <taxon>Discoba</taxon>
        <taxon>Euglenozoa</taxon>
        <taxon>Kinetoplastea</taxon>
        <taxon>Metakinetoplastina</taxon>
        <taxon>Trypanosomatida</taxon>
        <taxon>Trypanosomatidae</taxon>
        <taxon>Leishmaniinae</taxon>
        <taxon>Leishmania</taxon>
    </lineage>
</organism>